<dbReference type="SUPFAM" id="SSF52833">
    <property type="entry name" value="Thioredoxin-like"/>
    <property type="match status" value="1"/>
</dbReference>
<organism evidence="2">
    <name type="scientific">Hemiselmis tepida</name>
    <dbReference type="NCBI Taxonomy" id="464990"/>
    <lineage>
        <taxon>Eukaryota</taxon>
        <taxon>Cryptophyceae</taxon>
        <taxon>Cryptomonadales</taxon>
        <taxon>Hemiselmidaceae</taxon>
        <taxon>Hemiselmis</taxon>
    </lineage>
</organism>
<evidence type="ECO:0000259" key="1">
    <source>
        <dbReference type="PROSITE" id="PS51352"/>
    </source>
</evidence>
<dbReference type="GO" id="GO:0045494">
    <property type="term" value="P:photoreceptor cell maintenance"/>
    <property type="evidence" value="ECO:0007669"/>
    <property type="project" value="InterPro"/>
</dbReference>
<dbReference type="InterPro" id="IPR036249">
    <property type="entry name" value="Thioredoxin-like_sf"/>
</dbReference>
<proteinExistence type="predicted"/>
<dbReference type="PROSITE" id="PS51352">
    <property type="entry name" value="THIOREDOXIN_2"/>
    <property type="match status" value="1"/>
</dbReference>
<gene>
    <name evidence="2" type="ORF">HTEP1355_LOCUS21327</name>
</gene>
<dbReference type="Pfam" id="PF13905">
    <property type="entry name" value="Thioredoxin_8"/>
    <property type="match status" value="1"/>
</dbReference>
<name>A0A7S0WIC9_9CRYP</name>
<dbReference type="Gene3D" id="3.40.30.10">
    <property type="entry name" value="Glutaredoxin"/>
    <property type="match status" value="1"/>
</dbReference>
<dbReference type="PANTHER" id="PTHR46762">
    <property type="entry name" value="NUCLEOREDOXIN-LIKE PROTEIN 2"/>
    <property type="match status" value="1"/>
</dbReference>
<reference evidence="2" key="1">
    <citation type="submission" date="2021-01" db="EMBL/GenBank/DDBJ databases">
        <authorList>
            <person name="Corre E."/>
            <person name="Pelletier E."/>
            <person name="Niang G."/>
            <person name="Scheremetjew M."/>
            <person name="Finn R."/>
            <person name="Kale V."/>
            <person name="Holt S."/>
            <person name="Cochrane G."/>
            <person name="Meng A."/>
            <person name="Brown T."/>
            <person name="Cohen L."/>
        </authorList>
    </citation>
    <scope>NUCLEOTIDE SEQUENCE</scope>
    <source>
        <strain evidence="2">CCMP443</strain>
    </source>
</reference>
<dbReference type="InterPro" id="IPR029519">
    <property type="entry name" value="RdCVF2"/>
</dbReference>
<dbReference type="InterPro" id="IPR012336">
    <property type="entry name" value="Thioredoxin-like_fold"/>
</dbReference>
<accession>A0A7S0WIC9</accession>
<protein>
    <recommendedName>
        <fullName evidence="1">Thioredoxin domain-containing protein</fullName>
    </recommendedName>
</protein>
<dbReference type="InterPro" id="IPR013766">
    <property type="entry name" value="Thioredoxin_domain"/>
</dbReference>
<dbReference type="AlphaFoldDB" id="A0A7S0WIC9"/>
<dbReference type="EMBL" id="HBFN01036738">
    <property type="protein sequence ID" value="CAD8807647.1"/>
    <property type="molecule type" value="Transcribed_RNA"/>
</dbReference>
<evidence type="ECO:0000313" key="2">
    <source>
        <dbReference type="EMBL" id="CAD8807647.1"/>
    </source>
</evidence>
<feature type="domain" description="Thioredoxin" evidence="1">
    <location>
        <begin position="1"/>
        <end position="160"/>
    </location>
</feature>
<dbReference type="CDD" id="cd02964">
    <property type="entry name" value="TryX_like_family"/>
    <property type="match status" value="1"/>
</dbReference>
<sequence length="160" mass="17838">MSELLKDAQLVKANGDKVDASTLKGKLVALYFSAHWCPPCRQFTPTLKDVYEETCENHNFEVVFVSSDDSQEQMKGYMDEAHGGWLAVSYDSPLRDELKRKYGVCAGKEQESVGVQERRNGIPSLVVLQPDGRELSFGGCQELREAGPVAVKRWRAQLAA</sequence>
<dbReference type="PANTHER" id="PTHR46762:SF1">
    <property type="entry name" value="NUCLEOREDOXIN-LIKE PROTEIN 2"/>
    <property type="match status" value="1"/>
</dbReference>